<evidence type="ECO:0000313" key="6">
    <source>
        <dbReference type="EMBL" id="MBO1264858.1"/>
    </source>
</evidence>
<dbReference type="Gene3D" id="2.60.40.1500">
    <property type="entry name" value="Glycosyl hydrolase domain, family 39"/>
    <property type="match status" value="1"/>
</dbReference>
<dbReference type="SUPFAM" id="SSF51011">
    <property type="entry name" value="Glycosyl hydrolase domain"/>
    <property type="match status" value="1"/>
</dbReference>
<dbReference type="InterPro" id="IPR017853">
    <property type="entry name" value="GH"/>
</dbReference>
<dbReference type="PRINTS" id="PR00745">
    <property type="entry name" value="GLHYDRLASE39"/>
</dbReference>
<evidence type="ECO:0000259" key="5">
    <source>
        <dbReference type="Pfam" id="PF01229"/>
    </source>
</evidence>
<proteinExistence type="inferred from homology"/>
<sequence length="488" mass="56284">MIRFTLHSDQLHPFPHYWEHCIGSCNAYTALREDYRTQLKRAHDELGFQYVRFHGIFDDRMSTLLMKKDHQGNEYGLVYNFTNIDNIFDFLLRIDMKPFIELGFMPSAIARGDKTIFHYKANITPPKSYEMWGELVRRFVEHLVDRYGIEEVKSWFFEVWNEPNLFFFFDGTKDEYFKLYEVSARTIKEVHPELKVGGPATSCNSWIKDTVDFCSVHDVPLDFITTHHYPTDDPLWKSGMDIMDFFQSDLAGNRTYERGVLTKMAKRVREEAGDYPVYFTEWNTSAMQGDAKRDEPFAAAMIAKTLADQDGLVQGYSYWTFSDIFEESGQLPGAFHGGFGLQTCYGIAKPSHRVFQLFHGLGDRRVGISSDVSHATVEAIAAKTDSGYRIIFYNHTIPGEAIREETISLMAVSVCTLKNVVVYRIDENHANPKKLWVKLGEPEYLKERELQLLHGESELIPEIMEMDSELILSIPAHSVIAVDLKCKN</sequence>
<evidence type="ECO:0000256" key="1">
    <source>
        <dbReference type="ARBA" id="ARBA00008875"/>
    </source>
</evidence>
<keyword evidence="3" id="KW-0326">Glycosidase</keyword>
<keyword evidence="7" id="KW-1185">Reference proteome</keyword>
<dbReference type="Proteomes" id="UP000664218">
    <property type="component" value="Unassembled WGS sequence"/>
</dbReference>
<dbReference type="InterPro" id="IPR049165">
    <property type="entry name" value="GH39_as"/>
</dbReference>
<reference evidence="6" key="1">
    <citation type="submission" date="2021-03" db="EMBL/GenBank/DDBJ databases">
        <title>Proteiniclasticum marinus sp. nov., isolated from tidal flat sediment.</title>
        <authorList>
            <person name="Namirimu T."/>
            <person name="Yang J.-A."/>
            <person name="Yang S.-H."/>
            <person name="Kim Y.-J."/>
            <person name="Kwon K.K."/>
        </authorList>
    </citation>
    <scope>NUCLEOTIDE SEQUENCE</scope>
    <source>
        <strain evidence="6">SCR006</strain>
    </source>
</reference>
<evidence type="ECO:0000256" key="3">
    <source>
        <dbReference type="ARBA" id="ARBA00023295"/>
    </source>
</evidence>
<gene>
    <name evidence="6" type="ORF">J3A84_07435</name>
</gene>
<dbReference type="RefSeq" id="WP_207599385.1">
    <property type="nucleotide sequence ID" value="NZ_JAFNJU010000005.1"/>
</dbReference>
<evidence type="ECO:0000256" key="2">
    <source>
        <dbReference type="ARBA" id="ARBA00022801"/>
    </source>
</evidence>
<name>A0A939HAD8_9CLOT</name>
<comment type="similarity">
    <text evidence="1">Belongs to the glycosyl hydrolase 39 family.</text>
</comment>
<accession>A0A939HAD8</accession>
<dbReference type="Pfam" id="PF01229">
    <property type="entry name" value="Glyco_hydro_39"/>
    <property type="match status" value="1"/>
</dbReference>
<feature type="domain" description="Glycosyl hydrolases family 39 N-terminal catalytic" evidence="5">
    <location>
        <begin position="10"/>
        <end position="453"/>
    </location>
</feature>
<protein>
    <submittedName>
        <fullName evidence="6">Beta-xylosidase</fullName>
    </submittedName>
</protein>
<dbReference type="GO" id="GO:0004553">
    <property type="term" value="F:hydrolase activity, hydrolyzing O-glycosyl compounds"/>
    <property type="evidence" value="ECO:0007669"/>
    <property type="project" value="InterPro"/>
</dbReference>
<keyword evidence="2" id="KW-0378">Hydrolase</keyword>
<dbReference type="SUPFAM" id="SSF51445">
    <property type="entry name" value="(Trans)glycosidases"/>
    <property type="match status" value="1"/>
</dbReference>
<dbReference type="InterPro" id="IPR049166">
    <property type="entry name" value="GH39_cat"/>
</dbReference>
<dbReference type="AlphaFoldDB" id="A0A939HAD8"/>
<dbReference type="InterPro" id="IPR000514">
    <property type="entry name" value="Glyco_hydro_39"/>
</dbReference>
<dbReference type="Gene3D" id="3.20.20.80">
    <property type="entry name" value="Glycosidases"/>
    <property type="match status" value="1"/>
</dbReference>
<dbReference type="PROSITE" id="PS01027">
    <property type="entry name" value="GLYCOSYL_HYDROL_F39"/>
    <property type="match status" value="1"/>
</dbReference>
<dbReference type="PANTHER" id="PTHR12631">
    <property type="entry name" value="ALPHA-L-IDURONIDASE"/>
    <property type="match status" value="1"/>
</dbReference>
<evidence type="ECO:0000313" key="7">
    <source>
        <dbReference type="Proteomes" id="UP000664218"/>
    </source>
</evidence>
<dbReference type="InterPro" id="IPR051923">
    <property type="entry name" value="Glycosyl_Hydrolase_39"/>
</dbReference>
<comment type="caution">
    <text evidence="6">The sequence shown here is derived from an EMBL/GenBank/DDBJ whole genome shotgun (WGS) entry which is preliminary data.</text>
</comment>
<dbReference type="EMBL" id="JAFNJU010000005">
    <property type="protein sequence ID" value="MBO1264858.1"/>
    <property type="molecule type" value="Genomic_DNA"/>
</dbReference>
<evidence type="ECO:0000256" key="4">
    <source>
        <dbReference type="PIRSR" id="PIRSR600514-1"/>
    </source>
</evidence>
<feature type="active site" description="Proton donor" evidence="4">
    <location>
        <position position="162"/>
    </location>
</feature>
<dbReference type="GO" id="GO:0005975">
    <property type="term" value="P:carbohydrate metabolic process"/>
    <property type="evidence" value="ECO:0007669"/>
    <property type="project" value="InterPro"/>
</dbReference>
<dbReference type="PANTHER" id="PTHR12631:SF10">
    <property type="entry name" value="BETA-XYLOSIDASE-LIKE PROTEIN-RELATED"/>
    <property type="match status" value="1"/>
</dbReference>
<organism evidence="6 7">
    <name type="scientific">Proteiniclasticum aestuarii</name>
    <dbReference type="NCBI Taxonomy" id="2817862"/>
    <lineage>
        <taxon>Bacteria</taxon>
        <taxon>Bacillati</taxon>
        <taxon>Bacillota</taxon>
        <taxon>Clostridia</taxon>
        <taxon>Eubacteriales</taxon>
        <taxon>Clostridiaceae</taxon>
        <taxon>Proteiniclasticum</taxon>
    </lineage>
</organism>